<keyword evidence="2" id="KW-1185">Reference proteome</keyword>
<dbReference type="Proteomes" id="UP001604336">
    <property type="component" value="Unassembled WGS sequence"/>
</dbReference>
<accession>A0ABD1VUW4</accession>
<dbReference type="AlphaFoldDB" id="A0ABD1VUW4"/>
<dbReference type="EMBL" id="JBFOLK010000001">
    <property type="protein sequence ID" value="KAL2541179.1"/>
    <property type="molecule type" value="Genomic_DNA"/>
</dbReference>
<dbReference type="PANTHER" id="PTHR33240:SF15">
    <property type="entry name" value="GAG-PRO-LIKE PROTEIN"/>
    <property type="match status" value="1"/>
</dbReference>
<evidence type="ECO:0000313" key="2">
    <source>
        <dbReference type="Proteomes" id="UP001604336"/>
    </source>
</evidence>
<name>A0ABD1VUW4_9LAMI</name>
<comment type="caution">
    <text evidence="1">The sequence shown here is derived from an EMBL/GenBank/DDBJ whole genome shotgun (WGS) entry which is preliminary data.</text>
</comment>
<proteinExistence type="predicted"/>
<dbReference type="PANTHER" id="PTHR33240">
    <property type="entry name" value="OS08G0508500 PROTEIN"/>
    <property type="match status" value="1"/>
</dbReference>
<evidence type="ECO:0000313" key="1">
    <source>
        <dbReference type="EMBL" id="KAL2541179.1"/>
    </source>
</evidence>
<protein>
    <submittedName>
        <fullName evidence="1">Ribonuclease H</fullName>
    </submittedName>
</protein>
<reference evidence="2" key="1">
    <citation type="submission" date="2024-07" db="EMBL/GenBank/DDBJ databases">
        <title>Two chromosome-level genome assemblies of Korean endemic species Abeliophyllum distichum and Forsythia ovata (Oleaceae).</title>
        <authorList>
            <person name="Jang H."/>
        </authorList>
    </citation>
    <scope>NUCLEOTIDE SEQUENCE [LARGE SCALE GENOMIC DNA]</scope>
</reference>
<sequence length="196" mass="22015">MKTKGKDILKKPVPMRASSFELNQRRYCRYYRSAGHNTDDCHGLKGEIESLIRRGHLKKFLARPPSVGEPPQPQHWIELPPPPQPGRGTIANLDAEKFSFSEEDASHVLQPHSDALVITMPVSGVNIHRTLVDDGSSVNVLYLRTFKQMDIDVRHVRPFSKPLQGFTGDYVNLKGQITLVVELGSPPVTRESLQTL</sequence>
<organism evidence="1 2">
    <name type="scientific">Abeliophyllum distichum</name>
    <dbReference type="NCBI Taxonomy" id="126358"/>
    <lineage>
        <taxon>Eukaryota</taxon>
        <taxon>Viridiplantae</taxon>
        <taxon>Streptophyta</taxon>
        <taxon>Embryophyta</taxon>
        <taxon>Tracheophyta</taxon>
        <taxon>Spermatophyta</taxon>
        <taxon>Magnoliopsida</taxon>
        <taxon>eudicotyledons</taxon>
        <taxon>Gunneridae</taxon>
        <taxon>Pentapetalae</taxon>
        <taxon>asterids</taxon>
        <taxon>lamiids</taxon>
        <taxon>Lamiales</taxon>
        <taxon>Oleaceae</taxon>
        <taxon>Forsythieae</taxon>
        <taxon>Abeliophyllum</taxon>
    </lineage>
</organism>
<gene>
    <name evidence="1" type="ORF">Adt_02157</name>
</gene>